<dbReference type="GO" id="GO:0042025">
    <property type="term" value="C:host cell nucleus"/>
    <property type="evidence" value="ECO:0007669"/>
    <property type="project" value="UniProtKB-SubCell"/>
</dbReference>
<evidence type="ECO:0000256" key="2">
    <source>
        <dbReference type="ARBA" id="ARBA00004147"/>
    </source>
</evidence>
<evidence type="ECO:0000256" key="5">
    <source>
        <dbReference type="ARBA" id="ARBA00005604"/>
    </source>
</evidence>
<keyword evidence="8" id="KW-1048">Host nucleus</keyword>
<evidence type="ECO:0000256" key="9">
    <source>
        <dbReference type="ARBA" id="ARBA00022580"/>
    </source>
</evidence>
<sequence>MTDARRRRSVRIDDGLGVDVDPQSPRSHSDYCRGGRRRSSSGAPPPVPTAASARRKSQTLSRRVSDRHPPSADDYSGDSCDEARGKRAPTSRRTPASSGTSRAPHEGDSGTTGKKPRAPPGEGAVRSGKFVFSSAPESKDTPWRPNTAAFNKRVFCGAVAAVAAHHAAKAAAAVWDMRPPKNNAELEELLDRAAMKITVCEGRSLLKTASACSRQSRGADAESPRRPAAHGGGSSQSGGVQVDSVAAKKGAASHQRRQSSTSERCQPGGDRESHQRASHARVARPQSRNETLPRRRSSSRLCNTGYESE</sequence>
<evidence type="ECO:0000313" key="14">
    <source>
        <dbReference type="EMBL" id="WOL23330.1"/>
    </source>
</evidence>
<comment type="similarity">
    <text evidence="5">Belongs to the alphaherpesvirinae VP22 tegument protein family.</text>
</comment>
<feature type="region of interest" description="Disordered" evidence="13">
    <location>
        <begin position="1"/>
        <end position="145"/>
    </location>
</feature>
<evidence type="ECO:0000256" key="3">
    <source>
        <dbReference type="ARBA" id="ARBA00004192"/>
    </source>
</evidence>
<evidence type="ECO:0000256" key="12">
    <source>
        <dbReference type="ARBA" id="ARBA00023200"/>
    </source>
</evidence>
<keyword evidence="7" id="KW-0597">Phosphoprotein</keyword>
<dbReference type="GO" id="GO:0044177">
    <property type="term" value="C:host cell Golgi apparatus"/>
    <property type="evidence" value="ECO:0007669"/>
    <property type="project" value="UniProtKB-SubCell"/>
</dbReference>
<reference evidence="14" key="1">
    <citation type="submission" date="2024-06" db="EMBL/GenBank/DDBJ databases">
        <title>Multidecadal high mortality disease events in Australian domestic geese associated with an alphaherpesvirus, designated Anatid alphaherpesvirus 2.</title>
        <authorList>
            <person name="Kelly-Bosma M."/>
            <person name="Neave M.J."/>
        </authorList>
    </citation>
    <scope>NUCLEOTIDE SEQUENCE</scope>
    <source>
        <strain evidence="14">ACDP 22-00165</strain>
    </source>
</reference>
<keyword evidence="11" id="KW-0946">Virion</keyword>
<evidence type="ECO:0000256" key="1">
    <source>
        <dbReference type="ARBA" id="ARBA00004136"/>
    </source>
</evidence>
<keyword evidence="9" id="KW-0920">Virion tegument</keyword>
<evidence type="ECO:0000256" key="4">
    <source>
        <dbReference type="ARBA" id="ARBA00004535"/>
    </source>
</evidence>
<evidence type="ECO:0000256" key="8">
    <source>
        <dbReference type="ARBA" id="ARBA00022562"/>
    </source>
</evidence>
<proteinExistence type="inferred from homology"/>
<dbReference type="InterPro" id="IPR006908">
    <property type="entry name" value="Herpes_UL49"/>
</dbReference>
<feature type="compositionally biased region" description="Polar residues" evidence="13">
    <location>
        <begin position="299"/>
        <end position="309"/>
    </location>
</feature>
<evidence type="ECO:0000256" key="7">
    <source>
        <dbReference type="ARBA" id="ARBA00022553"/>
    </source>
</evidence>
<feature type="compositionally biased region" description="Polar residues" evidence="13">
    <location>
        <begin position="91"/>
        <end position="101"/>
    </location>
</feature>
<protein>
    <recommendedName>
        <fullName evidence="6">Tegument protein VP22</fullName>
    </recommendedName>
</protein>
<evidence type="ECO:0000256" key="13">
    <source>
        <dbReference type="SAM" id="MobiDB-lite"/>
    </source>
</evidence>
<evidence type="ECO:0000256" key="11">
    <source>
        <dbReference type="ARBA" id="ARBA00022844"/>
    </source>
</evidence>
<evidence type="ECO:0000256" key="10">
    <source>
        <dbReference type="ARBA" id="ARBA00022812"/>
    </source>
</evidence>
<name>A0AAU0K6H4_9ALPH</name>
<dbReference type="Pfam" id="PF04823">
    <property type="entry name" value="Herpes_UL49_2"/>
    <property type="match status" value="1"/>
</dbReference>
<dbReference type="GO" id="GO:0019033">
    <property type="term" value="C:viral tegument"/>
    <property type="evidence" value="ECO:0007669"/>
    <property type="project" value="UniProtKB-SubCell"/>
</dbReference>
<comment type="subcellular location">
    <subcellularLocation>
        <location evidence="1">Host Golgi apparatus</location>
    </subcellularLocation>
    <subcellularLocation>
        <location evidence="3">Host cytoplasm</location>
    </subcellularLocation>
    <subcellularLocation>
        <location evidence="2">Host nucleus</location>
    </subcellularLocation>
    <subcellularLocation>
        <location evidence="4">Virion tegument</location>
    </subcellularLocation>
</comment>
<evidence type="ECO:0000256" key="6">
    <source>
        <dbReference type="ARBA" id="ARBA00014377"/>
    </source>
</evidence>
<accession>A0AAU0K6H4</accession>
<dbReference type="EMBL" id="OR540300">
    <property type="protein sequence ID" value="WOL23330.1"/>
    <property type="molecule type" value="Genomic_DNA"/>
</dbReference>
<organism evidence="14">
    <name type="scientific">Anatid alphaherpesvirus 2</name>
    <dbReference type="NCBI Taxonomy" id="3080522"/>
    <lineage>
        <taxon>Viruses</taxon>
        <taxon>Duplodnaviria</taxon>
        <taxon>Heunggongvirae</taxon>
        <taxon>Peploviricota</taxon>
        <taxon>Herviviricetes</taxon>
        <taxon>Herpesvirales</taxon>
        <taxon>Orthoherpesviridae</taxon>
        <taxon>Alphaherpesvirinae</taxon>
    </lineage>
</organism>
<keyword evidence="12" id="KW-1035">Host cytoplasm</keyword>
<keyword evidence="10" id="KW-1040">Host Golgi apparatus</keyword>
<feature type="region of interest" description="Disordered" evidence="13">
    <location>
        <begin position="209"/>
        <end position="309"/>
    </location>
</feature>